<dbReference type="GO" id="GO:0008270">
    <property type="term" value="F:zinc ion binding"/>
    <property type="evidence" value="ECO:0007669"/>
    <property type="project" value="UniProtKB-KW"/>
</dbReference>
<organism evidence="3">
    <name type="scientific">Lygus hesperus</name>
    <name type="common">Western plant bug</name>
    <dbReference type="NCBI Taxonomy" id="30085"/>
    <lineage>
        <taxon>Eukaryota</taxon>
        <taxon>Metazoa</taxon>
        <taxon>Ecdysozoa</taxon>
        <taxon>Arthropoda</taxon>
        <taxon>Hexapoda</taxon>
        <taxon>Insecta</taxon>
        <taxon>Pterygota</taxon>
        <taxon>Neoptera</taxon>
        <taxon>Paraneoptera</taxon>
        <taxon>Hemiptera</taxon>
        <taxon>Heteroptera</taxon>
        <taxon>Panheteroptera</taxon>
        <taxon>Cimicomorpha</taxon>
        <taxon>Miridae</taxon>
        <taxon>Mirini</taxon>
        <taxon>Lygus</taxon>
    </lineage>
</organism>
<gene>
    <name evidence="3" type="primary">ZBTB24_6</name>
    <name evidence="3" type="ORF">CM83_72968</name>
</gene>
<name>A0A0A9YJZ5_LYGHE</name>
<dbReference type="EMBL" id="GBHO01011105">
    <property type="protein sequence ID" value="JAG32499.1"/>
    <property type="molecule type" value="Transcribed_RNA"/>
</dbReference>
<feature type="non-terminal residue" evidence="3">
    <location>
        <position position="1"/>
    </location>
</feature>
<feature type="domain" description="C2H2-type" evidence="2">
    <location>
        <begin position="72"/>
        <end position="100"/>
    </location>
</feature>
<dbReference type="InterPro" id="IPR013087">
    <property type="entry name" value="Znf_C2H2_type"/>
</dbReference>
<dbReference type="PROSITE" id="PS00028">
    <property type="entry name" value="ZINC_FINGER_C2H2_1"/>
    <property type="match status" value="2"/>
</dbReference>
<dbReference type="SMART" id="SM00355">
    <property type="entry name" value="ZnF_C2H2"/>
    <property type="match status" value="2"/>
</dbReference>
<accession>A0A0A9YJZ5</accession>
<keyword evidence="1" id="KW-0862">Zinc</keyword>
<dbReference type="AlphaFoldDB" id="A0A0A9YJZ5"/>
<reference evidence="3" key="1">
    <citation type="journal article" date="2014" name="PLoS ONE">
        <title>Transcriptome-Based Identification of ABC Transporters in the Western Tarnished Plant Bug Lygus hesperus.</title>
        <authorList>
            <person name="Hull J.J."/>
            <person name="Chaney K."/>
            <person name="Geib S.M."/>
            <person name="Fabrick J.A."/>
            <person name="Brent C.S."/>
            <person name="Walsh D."/>
            <person name="Lavine L.C."/>
        </authorList>
    </citation>
    <scope>NUCLEOTIDE SEQUENCE</scope>
</reference>
<reference evidence="3" key="2">
    <citation type="submission" date="2014-07" db="EMBL/GenBank/DDBJ databases">
        <authorList>
            <person name="Hull J."/>
        </authorList>
    </citation>
    <scope>NUCLEOTIDE SEQUENCE</scope>
</reference>
<evidence type="ECO:0000313" key="3">
    <source>
        <dbReference type="EMBL" id="JAG32499.1"/>
    </source>
</evidence>
<proteinExistence type="predicted"/>
<evidence type="ECO:0000259" key="2">
    <source>
        <dbReference type="PROSITE" id="PS50157"/>
    </source>
</evidence>
<evidence type="ECO:0000256" key="1">
    <source>
        <dbReference type="PROSITE-ProRule" id="PRU00042"/>
    </source>
</evidence>
<dbReference type="Gene3D" id="3.30.160.60">
    <property type="entry name" value="Classic Zinc Finger"/>
    <property type="match status" value="1"/>
</dbReference>
<protein>
    <submittedName>
        <fullName evidence="3">Zinc finger and BTB domain-containing protein 24</fullName>
    </submittedName>
</protein>
<dbReference type="PROSITE" id="PS50157">
    <property type="entry name" value="ZINC_FINGER_C2H2_2"/>
    <property type="match status" value="1"/>
</dbReference>
<sequence length="122" mass="14633">NARYHLKSEIKTEEFDSKTPKNSKTKTARKRVRYAKEEYCCKICEYRCTVEASFDSHVQYHIDHPFNEPLMYSCDICGLDFKTERDNNIHMIQAHRNKEEFRCDLCHFQSGQLKKYKSQIRA</sequence>
<keyword evidence="1" id="KW-0863">Zinc-finger</keyword>
<keyword evidence="1" id="KW-0479">Metal-binding</keyword>